<accession>A0A6N3E2R2</accession>
<dbReference type="EMBL" id="CACRUW010000014">
    <property type="protein sequence ID" value="VYU34425.1"/>
    <property type="molecule type" value="Genomic_DNA"/>
</dbReference>
<name>A0A6N3E2R2_PARDI</name>
<proteinExistence type="predicted"/>
<organism evidence="1">
    <name type="scientific">Parabacteroides distasonis</name>
    <dbReference type="NCBI Taxonomy" id="823"/>
    <lineage>
        <taxon>Bacteria</taxon>
        <taxon>Pseudomonadati</taxon>
        <taxon>Bacteroidota</taxon>
        <taxon>Bacteroidia</taxon>
        <taxon>Bacteroidales</taxon>
        <taxon>Tannerellaceae</taxon>
        <taxon>Parabacteroides</taxon>
    </lineage>
</organism>
<dbReference type="AlphaFoldDB" id="A0A6N3E2R2"/>
<protein>
    <submittedName>
        <fullName evidence="1">Uncharacterized protein</fullName>
    </submittedName>
</protein>
<evidence type="ECO:0000313" key="1">
    <source>
        <dbReference type="EMBL" id="VYU34425.1"/>
    </source>
</evidence>
<reference evidence="1" key="1">
    <citation type="submission" date="2019-11" db="EMBL/GenBank/DDBJ databases">
        <authorList>
            <person name="Feng L."/>
        </authorList>
    </citation>
    <scope>NUCLEOTIDE SEQUENCE</scope>
    <source>
        <strain evidence="1">PdistasonisLFYP31</strain>
    </source>
</reference>
<sequence>MVVVDIKISTIITLDLPCFKVNGKKAIYHLGL</sequence>
<gene>
    <name evidence="1" type="ORF">PDLFYP31_02279</name>
</gene>